<reference evidence="2" key="1">
    <citation type="journal article" date="2015" name="Front. Microbiol.">
        <title>Combining genomic sequencing methods to explore viral diversity and reveal potential virus-host interactions.</title>
        <authorList>
            <person name="Chow C.E."/>
            <person name="Winget D.M."/>
            <person name="White R.A.III."/>
            <person name="Hallam S.J."/>
            <person name="Suttle C.A."/>
        </authorList>
    </citation>
    <scope>NUCLEOTIDE SEQUENCE</scope>
    <source>
        <strain evidence="2">Anoxic3_9</strain>
    </source>
</reference>
<accession>A0A0F7L4P5</accession>
<name>A0A0F7L4P5_9VIRU</name>
<organism evidence="2">
    <name type="scientific">uncultured marine virus</name>
    <dbReference type="NCBI Taxonomy" id="186617"/>
    <lineage>
        <taxon>Viruses</taxon>
        <taxon>environmental samples</taxon>
    </lineage>
</organism>
<proteinExistence type="predicted"/>
<keyword evidence="1" id="KW-0812">Transmembrane</keyword>
<sequence>MSKKEKGINCLTLTLSNGFQCRNGAGQLKRFINILNLKRSRYHGVLIAACVFFKGLMSGILSGNNTRTNMNIMRILNF</sequence>
<evidence type="ECO:0000313" key="2">
    <source>
        <dbReference type="EMBL" id="AKH46492.1"/>
    </source>
</evidence>
<feature type="transmembrane region" description="Helical" evidence="1">
    <location>
        <begin position="42"/>
        <end position="61"/>
    </location>
</feature>
<keyword evidence="1" id="KW-1133">Transmembrane helix</keyword>
<protein>
    <submittedName>
        <fullName evidence="2">Phosphoadenosine phosphosulfate reductase</fullName>
    </submittedName>
</protein>
<evidence type="ECO:0000256" key="1">
    <source>
        <dbReference type="SAM" id="Phobius"/>
    </source>
</evidence>
<keyword evidence="1" id="KW-0472">Membrane</keyword>
<reference evidence="2" key="2">
    <citation type="submission" date="2015-03" db="EMBL/GenBank/DDBJ databases">
        <authorList>
            <person name="Chow C.-E.T."/>
            <person name="Winget D.M."/>
            <person name="White R.A.III."/>
            <person name="Hallam S.J."/>
            <person name="Suttle C.A."/>
        </authorList>
    </citation>
    <scope>NUCLEOTIDE SEQUENCE</scope>
    <source>
        <strain evidence="2">Anoxic3_9</strain>
    </source>
</reference>
<dbReference type="EMBL" id="KR029584">
    <property type="protein sequence ID" value="AKH46492.1"/>
    <property type="molecule type" value="Genomic_DNA"/>
</dbReference>